<dbReference type="STRING" id="669.AL538_20590"/>
<protein>
    <submittedName>
        <fullName evidence="1">Uncharacterized protein</fullName>
    </submittedName>
</protein>
<dbReference type="AlphaFoldDB" id="A0A454D371"/>
<evidence type="ECO:0000313" key="2">
    <source>
        <dbReference type="Proteomes" id="UP000008367"/>
    </source>
</evidence>
<accession>A0A454D371</accession>
<sequence length="76" mass="8945">MGLIDVTESTRFNDLELWLDNHVVRGAHLRAFSHEMKTKKYRRYDKNNLSNSRALLCATVKGEKKKIESKIHHFSM</sequence>
<name>A0A454D371_VIBHA</name>
<dbReference type="Proteomes" id="UP000008367">
    <property type="component" value="Unassembled WGS sequence"/>
</dbReference>
<comment type="caution">
    <text evidence="1">The sequence shown here is derived from an EMBL/GenBank/DDBJ whole genome shotgun (WGS) entry which is preliminary data.</text>
</comment>
<dbReference type="EMBL" id="AJSR01000427">
    <property type="protein sequence ID" value="EKM33127.1"/>
    <property type="molecule type" value="Genomic_DNA"/>
</dbReference>
<gene>
    <name evidence="1" type="ORF">VCHENC02_1384</name>
</gene>
<proteinExistence type="predicted"/>
<evidence type="ECO:0000313" key="1">
    <source>
        <dbReference type="EMBL" id="EKM33127.1"/>
    </source>
</evidence>
<organism evidence="1 2">
    <name type="scientific">Vibrio harveyi</name>
    <name type="common">Beneckea harveyi</name>
    <dbReference type="NCBI Taxonomy" id="669"/>
    <lineage>
        <taxon>Bacteria</taxon>
        <taxon>Pseudomonadati</taxon>
        <taxon>Pseudomonadota</taxon>
        <taxon>Gammaproteobacteria</taxon>
        <taxon>Vibrionales</taxon>
        <taxon>Vibrionaceae</taxon>
        <taxon>Vibrio</taxon>
    </lineage>
</organism>
<reference evidence="1 2" key="1">
    <citation type="submission" date="2012-10" db="EMBL/GenBank/DDBJ databases">
        <title>Genome sequence of Vibrio Cholerae HENC-02.</title>
        <authorList>
            <person name="Eppinger M."/>
            <person name="Hasan N.A."/>
            <person name="Sengamalay N."/>
            <person name="Hine E."/>
            <person name="Su Q."/>
            <person name="Daugherty S.C."/>
            <person name="Young S."/>
            <person name="Sadzewicz L."/>
            <person name="Tallon L."/>
            <person name="Cebula T.A."/>
            <person name="Ravel J."/>
            <person name="Colwell R.R."/>
        </authorList>
    </citation>
    <scope>NUCLEOTIDE SEQUENCE [LARGE SCALE GENOMIC DNA]</scope>
    <source>
        <strain evidence="1 2">HENC-02</strain>
    </source>
</reference>